<dbReference type="EC" id="2.8.1.7" evidence="3"/>
<dbReference type="InterPro" id="IPR015424">
    <property type="entry name" value="PyrdxlP-dep_Trfase"/>
</dbReference>
<dbReference type="InterPro" id="IPR020578">
    <property type="entry name" value="Aminotrans_V_PyrdxlP_BS"/>
</dbReference>
<dbReference type="PANTHER" id="PTHR43586:SF8">
    <property type="entry name" value="CYSTEINE DESULFURASE 1, CHLOROPLASTIC"/>
    <property type="match status" value="1"/>
</dbReference>
<keyword evidence="4 8" id="KW-0808">Transferase</keyword>
<dbReference type="GO" id="GO:0030170">
    <property type="term" value="F:pyridoxal phosphate binding"/>
    <property type="evidence" value="ECO:0007669"/>
    <property type="project" value="InterPro"/>
</dbReference>
<dbReference type="CDD" id="cd06453">
    <property type="entry name" value="SufS_like"/>
    <property type="match status" value="1"/>
</dbReference>
<dbReference type="AlphaFoldDB" id="A0A1J5SMI4"/>
<organism evidence="8">
    <name type="scientific">mine drainage metagenome</name>
    <dbReference type="NCBI Taxonomy" id="410659"/>
    <lineage>
        <taxon>unclassified sequences</taxon>
        <taxon>metagenomes</taxon>
        <taxon>ecological metagenomes</taxon>
    </lineage>
</organism>
<feature type="domain" description="Aminotransferase class V" evidence="7">
    <location>
        <begin position="25"/>
        <end position="399"/>
    </location>
</feature>
<name>A0A1J5SMI4_9ZZZZ</name>
<dbReference type="InterPro" id="IPR016454">
    <property type="entry name" value="Cysteine_dSase"/>
</dbReference>
<evidence type="ECO:0000256" key="3">
    <source>
        <dbReference type="ARBA" id="ARBA00012239"/>
    </source>
</evidence>
<dbReference type="GO" id="GO:0006534">
    <property type="term" value="P:cysteine metabolic process"/>
    <property type="evidence" value="ECO:0007669"/>
    <property type="project" value="InterPro"/>
</dbReference>
<gene>
    <name evidence="8" type="primary">sufS_2</name>
    <name evidence="8" type="ORF">GALL_125440</name>
</gene>
<dbReference type="InterPro" id="IPR015422">
    <property type="entry name" value="PyrdxlP-dep_Trfase_small"/>
</dbReference>
<comment type="cofactor">
    <cofactor evidence="1">
        <name>pyridoxal 5'-phosphate</name>
        <dbReference type="ChEBI" id="CHEBI:597326"/>
    </cofactor>
</comment>
<evidence type="ECO:0000256" key="6">
    <source>
        <dbReference type="ARBA" id="ARBA00050776"/>
    </source>
</evidence>
<dbReference type="Pfam" id="PF00266">
    <property type="entry name" value="Aminotran_5"/>
    <property type="match status" value="1"/>
</dbReference>
<evidence type="ECO:0000259" key="7">
    <source>
        <dbReference type="Pfam" id="PF00266"/>
    </source>
</evidence>
<accession>A0A1J5SMI4</accession>
<dbReference type="GO" id="GO:0031071">
    <property type="term" value="F:cysteine desulfurase activity"/>
    <property type="evidence" value="ECO:0007669"/>
    <property type="project" value="UniProtKB-EC"/>
</dbReference>
<protein>
    <recommendedName>
        <fullName evidence="3">cysteine desulfurase</fullName>
        <ecNumber evidence="3">2.8.1.7</ecNumber>
    </recommendedName>
</protein>
<keyword evidence="5" id="KW-0663">Pyridoxal phosphate</keyword>
<evidence type="ECO:0000313" key="8">
    <source>
        <dbReference type="EMBL" id="OIR05232.1"/>
    </source>
</evidence>
<dbReference type="NCBIfam" id="TIGR01979">
    <property type="entry name" value="sufS"/>
    <property type="match status" value="1"/>
</dbReference>
<dbReference type="EMBL" id="MLJW01000051">
    <property type="protein sequence ID" value="OIR05232.1"/>
    <property type="molecule type" value="Genomic_DNA"/>
</dbReference>
<sequence>MATDWTRLRDQFPTLLQQVNGKPLVYLDSAATTQKPITVLESLRKFYVDDNANVHRGIHALSMRATDAYEAARQRAARFINAADPAEIIFTRGTTESINLVAASWCSANLKKGDVVLITEMEHHSNLVPWQLAVARSGATLKYVPVVGGDAEGGLDMDALDRLLTPEVKLFAFTHVSNTLGVVNPVAELCARAKKVGALTLVDAAQSIGHIPVDVGALGCDFLAFSGHKMAGPTGIGVLYGRKALLDAMPPWQAGGGMISMVDFFETSWKPSPERFEAGTPNVADAVALAVAMDFVDSVGREAIDAHDRALSAHAMDALADIPGIRILGPRRGQPRSGLVSFALKDAHAHDVVTFADQDGIALRGGHHCNQPLMKKLGLASTSRASFYLYNSKDEIDRLAASLRRIVKFFSGE</sequence>
<dbReference type="InterPro" id="IPR015421">
    <property type="entry name" value="PyrdxlP-dep_Trfase_major"/>
</dbReference>
<dbReference type="Gene3D" id="3.90.1150.10">
    <property type="entry name" value="Aspartate Aminotransferase, domain 1"/>
    <property type="match status" value="1"/>
</dbReference>
<dbReference type="PIRSF" id="PIRSF005572">
    <property type="entry name" value="NifS"/>
    <property type="match status" value="1"/>
</dbReference>
<evidence type="ECO:0000256" key="5">
    <source>
        <dbReference type="ARBA" id="ARBA00022898"/>
    </source>
</evidence>
<evidence type="ECO:0000256" key="4">
    <source>
        <dbReference type="ARBA" id="ARBA00022679"/>
    </source>
</evidence>
<comment type="similarity">
    <text evidence="2">Belongs to the class-V pyridoxal-phosphate-dependent aminotransferase family. Csd subfamily.</text>
</comment>
<dbReference type="PANTHER" id="PTHR43586">
    <property type="entry name" value="CYSTEINE DESULFURASE"/>
    <property type="match status" value="1"/>
</dbReference>
<dbReference type="Gene3D" id="3.40.640.10">
    <property type="entry name" value="Type I PLP-dependent aspartate aminotransferase-like (Major domain)"/>
    <property type="match status" value="1"/>
</dbReference>
<dbReference type="InterPro" id="IPR000192">
    <property type="entry name" value="Aminotrans_V_dom"/>
</dbReference>
<comment type="caution">
    <text evidence="8">The sequence shown here is derived from an EMBL/GenBank/DDBJ whole genome shotgun (WGS) entry which is preliminary data.</text>
</comment>
<dbReference type="InterPro" id="IPR010970">
    <property type="entry name" value="Cys_dSase_SufS"/>
</dbReference>
<proteinExistence type="inferred from homology"/>
<evidence type="ECO:0000256" key="1">
    <source>
        <dbReference type="ARBA" id="ARBA00001933"/>
    </source>
</evidence>
<evidence type="ECO:0000256" key="2">
    <source>
        <dbReference type="ARBA" id="ARBA00010447"/>
    </source>
</evidence>
<comment type="catalytic activity">
    <reaction evidence="6">
        <text>(sulfur carrier)-H + L-cysteine = (sulfur carrier)-SH + L-alanine</text>
        <dbReference type="Rhea" id="RHEA:43892"/>
        <dbReference type="Rhea" id="RHEA-COMP:14737"/>
        <dbReference type="Rhea" id="RHEA-COMP:14739"/>
        <dbReference type="ChEBI" id="CHEBI:29917"/>
        <dbReference type="ChEBI" id="CHEBI:35235"/>
        <dbReference type="ChEBI" id="CHEBI:57972"/>
        <dbReference type="ChEBI" id="CHEBI:64428"/>
        <dbReference type="EC" id="2.8.1.7"/>
    </reaction>
</comment>
<dbReference type="SUPFAM" id="SSF53383">
    <property type="entry name" value="PLP-dependent transferases"/>
    <property type="match status" value="1"/>
</dbReference>
<reference evidence="8" key="1">
    <citation type="submission" date="2016-10" db="EMBL/GenBank/DDBJ databases">
        <title>Sequence of Gallionella enrichment culture.</title>
        <authorList>
            <person name="Poehlein A."/>
            <person name="Muehling M."/>
            <person name="Daniel R."/>
        </authorList>
    </citation>
    <scope>NUCLEOTIDE SEQUENCE</scope>
</reference>
<dbReference type="PROSITE" id="PS00595">
    <property type="entry name" value="AA_TRANSFER_CLASS_5"/>
    <property type="match status" value="1"/>
</dbReference>